<keyword evidence="3 6" id="KW-0812">Transmembrane</keyword>
<name>A0A9N8WKY1_9GLOM</name>
<dbReference type="EMBL" id="CAJVPK010000275">
    <property type="protein sequence ID" value="CAG8486996.1"/>
    <property type="molecule type" value="Genomic_DNA"/>
</dbReference>
<evidence type="ECO:0000256" key="1">
    <source>
        <dbReference type="ARBA" id="ARBA00004141"/>
    </source>
</evidence>
<reference evidence="7" key="1">
    <citation type="submission" date="2021-06" db="EMBL/GenBank/DDBJ databases">
        <authorList>
            <person name="Kallberg Y."/>
            <person name="Tangrot J."/>
            <person name="Rosling A."/>
        </authorList>
    </citation>
    <scope>NUCLEOTIDE SEQUENCE</scope>
    <source>
        <strain evidence="7">AZ414A</strain>
    </source>
</reference>
<organism evidence="7 8">
    <name type="scientific">Diversispora eburnea</name>
    <dbReference type="NCBI Taxonomy" id="1213867"/>
    <lineage>
        <taxon>Eukaryota</taxon>
        <taxon>Fungi</taxon>
        <taxon>Fungi incertae sedis</taxon>
        <taxon>Mucoromycota</taxon>
        <taxon>Glomeromycotina</taxon>
        <taxon>Glomeromycetes</taxon>
        <taxon>Diversisporales</taxon>
        <taxon>Diversisporaceae</taxon>
        <taxon>Diversispora</taxon>
    </lineage>
</organism>
<sequence length="84" mass="9205">MTGQIIGGAPIMDAVKYQQIIMFMISASSALSVLTTICVCIFICIDGSHRLRTERITNAKPWIFAKKDDLISGIRNSLLCCVVV</sequence>
<proteinExistence type="inferred from homology"/>
<keyword evidence="5 6" id="KW-0472">Membrane</keyword>
<evidence type="ECO:0000313" key="8">
    <source>
        <dbReference type="Proteomes" id="UP000789706"/>
    </source>
</evidence>
<evidence type="ECO:0000256" key="3">
    <source>
        <dbReference type="ARBA" id="ARBA00022692"/>
    </source>
</evidence>
<dbReference type="Proteomes" id="UP000789706">
    <property type="component" value="Unassembled WGS sequence"/>
</dbReference>
<comment type="similarity">
    <text evidence="2">Belongs to the UPF0014 family.</text>
</comment>
<accession>A0A9N8WKY1</accession>
<dbReference type="GO" id="GO:0005886">
    <property type="term" value="C:plasma membrane"/>
    <property type="evidence" value="ECO:0007669"/>
    <property type="project" value="TreeGrafter"/>
</dbReference>
<keyword evidence="8" id="KW-1185">Reference proteome</keyword>
<evidence type="ECO:0000256" key="4">
    <source>
        <dbReference type="ARBA" id="ARBA00022989"/>
    </source>
</evidence>
<dbReference type="AlphaFoldDB" id="A0A9N8WKY1"/>
<dbReference type="OrthoDB" id="432685at2759"/>
<protein>
    <submittedName>
        <fullName evidence="7">2231_t:CDS:1</fullName>
    </submittedName>
</protein>
<dbReference type="InterPro" id="IPR005226">
    <property type="entry name" value="UPF0014_fam"/>
</dbReference>
<evidence type="ECO:0000256" key="5">
    <source>
        <dbReference type="ARBA" id="ARBA00023136"/>
    </source>
</evidence>
<dbReference type="PANTHER" id="PTHR30028">
    <property type="entry name" value="UPF0014 INNER MEMBRANE PROTEIN YBBM-RELATED"/>
    <property type="match status" value="1"/>
</dbReference>
<dbReference type="Pfam" id="PF03649">
    <property type="entry name" value="UPF0014"/>
    <property type="match status" value="1"/>
</dbReference>
<evidence type="ECO:0000256" key="6">
    <source>
        <dbReference type="SAM" id="Phobius"/>
    </source>
</evidence>
<keyword evidence="4 6" id="KW-1133">Transmembrane helix</keyword>
<evidence type="ECO:0000256" key="2">
    <source>
        <dbReference type="ARBA" id="ARBA00005268"/>
    </source>
</evidence>
<dbReference type="PANTHER" id="PTHR30028:SF0">
    <property type="entry name" value="PROTEIN ALUMINUM SENSITIVE 3"/>
    <property type="match status" value="1"/>
</dbReference>
<comment type="subcellular location">
    <subcellularLocation>
        <location evidence="1">Membrane</location>
        <topology evidence="1">Multi-pass membrane protein</topology>
    </subcellularLocation>
</comment>
<comment type="caution">
    <text evidence="7">The sequence shown here is derived from an EMBL/GenBank/DDBJ whole genome shotgun (WGS) entry which is preliminary data.</text>
</comment>
<evidence type="ECO:0000313" key="7">
    <source>
        <dbReference type="EMBL" id="CAG8486996.1"/>
    </source>
</evidence>
<gene>
    <name evidence="7" type="ORF">DEBURN_LOCUS3967</name>
</gene>
<feature type="transmembrane region" description="Helical" evidence="6">
    <location>
        <begin position="20"/>
        <end position="45"/>
    </location>
</feature>